<organism evidence="3 5">
    <name type="scientific">Legionella gratiana</name>
    <dbReference type="NCBI Taxonomy" id="45066"/>
    <lineage>
        <taxon>Bacteria</taxon>
        <taxon>Pseudomonadati</taxon>
        <taxon>Pseudomonadota</taxon>
        <taxon>Gammaproteobacteria</taxon>
        <taxon>Legionellales</taxon>
        <taxon>Legionellaceae</taxon>
        <taxon>Legionella</taxon>
    </lineage>
</organism>
<dbReference type="GO" id="GO:0016747">
    <property type="term" value="F:acyltransferase activity, transferring groups other than amino-acyl groups"/>
    <property type="evidence" value="ECO:0007669"/>
    <property type="project" value="InterPro"/>
</dbReference>
<evidence type="ECO:0000313" key="2">
    <source>
        <dbReference type="EMBL" id="KTD06130.1"/>
    </source>
</evidence>
<keyword evidence="3" id="KW-0808">Transferase</keyword>
<proteinExistence type="predicted"/>
<reference evidence="3 5" key="2">
    <citation type="submission" date="2018-06" db="EMBL/GenBank/DDBJ databases">
        <authorList>
            <consortium name="Pathogen Informatics"/>
            <person name="Doyle S."/>
        </authorList>
    </citation>
    <scope>NUCLEOTIDE SEQUENCE [LARGE SCALE GENOMIC DNA]</scope>
    <source>
        <strain evidence="3 5">NCTC12388</strain>
    </source>
</reference>
<evidence type="ECO:0000259" key="1">
    <source>
        <dbReference type="Pfam" id="PF13302"/>
    </source>
</evidence>
<dbReference type="Proteomes" id="UP000254476">
    <property type="component" value="Unassembled WGS sequence"/>
</dbReference>
<evidence type="ECO:0000313" key="5">
    <source>
        <dbReference type="Proteomes" id="UP000254476"/>
    </source>
</evidence>
<dbReference type="EMBL" id="LNYE01000029">
    <property type="protein sequence ID" value="KTD06130.1"/>
    <property type="molecule type" value="Genomic_DNA"/>
</dbReference>
<dbReference type="STRING" id="45066.Lgra_2907"/>
<dbReference type="InterPro" id="IPR000182">
    <property type="entry name" value="GNAT_dom"/>
</dbReference>
<dbReference type="PANTHER" id="PTHR43610">
    <property type="entry name" value="BLL6696 PROTEIN"/>
    <property type="match status" value="1"/>
</dbReference>
<feature type="domain" description="N-acetyltransferase" evidence="1">
    <location>
        <begin position="19"/>
        <end position="156"/>
    </location>
</feature>
<protein>
    <submittedName>
        <fullName evidence="3">GNAT family acetyltransferase</fullName>
    </submittedName>
</protein>
<dbReference type="Pfam" id="PF13302">
    <property type="entry name" value="Acetyltransf_3"/>
    <property type="match status" value="1"/>
</dbReference>
<accession>A0A378J7I0</accession>
<sequence length="196" mass="22398">MSSKIHISESDILKGSIIHLEPISLRHREGLSKAADDEQIWKYMPQNATKKFFDSWFNSCLDKMVTGEQIIYAVRCKANQAIVGATAYYGIQLENKSLVIGYSWYTPNLWGSKVNPEAKLLMLTQAFECWGINRVELGTDSRNIRSYNAIKKLGATEEGLLRQHMILQDKVITDTIIFSILRSEWPDIKMGLINRL</sequence>
<dbReference type="RefSeq" id="WP_058499999.1">
    <property type="nucleotide sequence ID" value="NZ_CAAAHW010000001.1"/>
</dbReference>
<dbReference type="SUPFAM" id="SSF55729">
    <property type="entry name" value="Acyl-CoA N-acyltransferases (Nat)"/>
    <property type="match status" value="1"/>
</dbReference>
<reference evidence="2 4" key="1">
    <citation type="submission" date="2015-11" db="EMBL/GenBank/DDBJ databases">
        <title>Genomic analysis of 38 Legionella species identifies large and diverse effector repertoires.</title>
        <authorList>
            <person name="Burstein D."/>
            <person name="Amaro F."/>
            <person name="Zusman T."/>
            <person name="Lifshitz Z."/>
            <person name="Cohen O."/>
            <person name="Gilbert J.A."/>
            <person name="Pupko T."/>
            <person name="Shuman H.A."/>
            <person name="Segal G."/>
        </authorList>
    </citation>
    <scope>NUCLEOTIDE SEQUENCE [LARGE SCALE GENOMIC DNA]</scope>
    <source>
        <strain evidence="2 4">Lyon 8420412</strain>
    </source>
</reference>
<dbReference type="AlphaFoldDB" id="A0A378J7I0"/>
<evidence type="ECO:0000313" key="4">
    <source>
        <dbReference type="Proteomes" id="UP000054691"/>
    </source>
</evidence>
<dbReference type="EMBL" id="UGOB01000001">
    <property type="protein sequence ID" value="STX42921.1"/>
    <property type="molecule type" value="Genomic_DNA"/>
</dbReference>
<keyword evidence="4" id="KW-1185">Reference proteome</keyword>
<dbReference type="Gene3D" id="3.40.630.30">
    <property type="match status" value="1"/>
</dbReference>
<name>A0A378J7I0_9GAMM</name>
<evidence type="ECO:0000313" key="3">
    <source>
        <dbReference type="EMBL" id="STX42921.1"/>
    </source>
</evidence>
<dbReference type="OrthoDB" id="5295305at2"/>
<dbReference type="PANTHER" id="PTHR43610:SF1">
    <property type="entry name" value="N-ACETYLTRANSFERASE DOMAIN-CONTAINING PROTEIN"/>
    <property type="match status" value="1"/>
</dbReference>
<gene>
    <name evidence="2" type="ORF">Lgra_2907</name>
    <name evidence="3" type="ORF">NCTC12388_00867</name>
</gene>
<dbReference type="Proteomes" id="UP000054691">
    <property type="component" value="Unassembled WGS sequence"/>
</dbReference>
<dbReference type="InterPro" id="IPR016181">
    <property type="entry name" value="Acyl_CoA_acyltransferase"/>
</dbReference>